<feature type="coiled-coil region" evidence="6">
    <location>
        <begin position="1001"/>
        <end position="1056"/>
    </location>
</feature>
<reference evidence="8" key="2">
    <citation type="journal article" date="2022" name="Elife">
        <title>Obligate sexual reproduction of a homothallic fungus closely related to the Cryptococcus pathogenic species complex.</title>
        <authorList>
            <person name="Passer A.R."/>
            <person name="Clancey S.A."/>
            <person name="Shea T."/>
            <person name="David-Palma M."/>
            <person name="Averette A.F."/>
            <person name="Boekhout T."/>
            <person name="Porcel B.M."/>
            <person name="Nowrousian M."/>
            <person name="Cuomo C.A."/>
            <person name="Sun S."/>
            <person name="Heitman J."/>
            <person name="Coelho M.A."/>
        </authorList>
    </citation>
    <scope>NUCLEOTIDE SEQUENCE</scope>
    <source>
        <strain evidence="8">CBS 7841</strain>
    </source>
</reference>
<dbReference type="VEuPathDB" id="FungiDB:L203_00194"/>
<reference evidence="8" key="3">
    <citation type="submission" date="2024-01" db="EMBL/GenBank/DDBJ databases">
        <authorList>
            <person name="Coelho M.A."/>
            <person name="David-Palma M."/>
            <person name="Shea T."/>
            <person name="Sun S."/>
            <person name="Cuomo C.A."/>
            <person name="Heitman J."/>
        </authorList>
    </citation>
    <scope>NUCLEOTIDE SEQUENCE</scope>
    <source>
        <strain evidence="8">CBS 7841</strain>
    </source>
</reference>
<dbReference type="InterPro" id="IPR015915">
    <property type="entry name" value="Kelch-typ_b-propeller"/>
</dbReference>
<accession>A0A1E3IZN2</accession>
<dbReference type="Proteomes" id="UP000094043">
    <property type="component" value="Chromosome 1"/>
</dbReference>
<keyword evidence="4" id="KW-0677">Repeat</keyword>
<feature type="region of interest" description="Disordered" evidence="7">
    <location>
        <begin position="899"/>
        <end position="920"/>
    </location>
</feature>
<feature type="compositionally biased region" description="Polar residues" evidence="7">
    <location>
        <begin position="1325"/>
        <end position="1334"/>
    </location>
</feature>
<evidence type="ECO:0000256" key="7">
    <source>
        <dbReference type="SAM" id="MobiDB-lite"/>
    </source>
</evidence>
<feature type="coiled-coil region" evidence="6">
    <location>
        <begin position="789"/>
        <end position="816"/>
    </location>
</feature>
<dbReference type="PANTHER" id="PTHR46093:SF18">
    <property type="entry name" value="FIBRONECTIN TYPE-III DOMAIN-CONTAINING PROTEIN"/>
    <property type="match status" value="1"/>
</dbReference>
<feature type="region of interest" description="Disordered" evidence="7">
    <location>
        <begin position="1"/>
        <end position="137"/>
    </location>
</feature>
<feature type="coiled-coil region" evidence="6">
    <location>
        <begin position="1086"/>
        <end position="1148"/>
    </location>
</feature>
<dbReference type="InterPro" id="IPR011043">
    <property type="entry name" value="Gal_Oxase/kelch_b-propeller"/>
</dbReference>
<dbReference type="GO" id="GO:0005737">
    <property type="term" value="C:cytoplasm"/>
    <property type="evidence" value="ECO:0007669"/>
    <property type="project" value="UniProtKB-SubCell"/>
</dbReference>
<dbReference type="SMART" id="SM00612">
    <property type="entry name" value="Kelch"/>
    <property type="match status" value="3"/>
</dbReference>
<feature type="compositionally biased region" description="Polar residues" evidence="7">
    <location>
        <begin position="57"/>
        <end position="81"/>
    </location>
</feature>
<reference evidence="8" key="1">
    <citation type="submission" date="2016-06" db="EMBL/GenBank/DDBJ databases">
        <authorList>
            <person name="Cuomo C."/>
            <person name="Litvintseva A."/>
            <person name="Heitman J."/>
            <person name="Chen Y."/>
            <person name="Sun S."/>
            <person name="Springer D."/>
            <person name="Dromer F."/>
            <person name="Young S."/>
            <person name="Zeng Q."/>
            <person name="Chapman S."/>
            <person name="Gujja S."/>
            <person name="Saif S."/>
            <person name="Birren B."/>
        </authorList>
    </citation>
    <scope>NUCLEOTIDE SEQUENCE</scope>
    <source>
        <strain evidence="8">CBS 7841</strain>
    </source>
</reference>
<feature type="region of interest" description="Disordered" evidence="7">
    <location>
        <begin position="485"/>
        <end position="722"/>
    </location>
</feature>
<evidence type="ECO:0000256" key="3">
    <source>
        <dbReference type="ARBA" id="ARBA00022490"/>
    </source>
</evidence>
<evidence type="ECO:0000256" key="4">
    <source>
        <dbReference type="ARBA" id="ARBA00022737"/>
    </source>
</evidence>
<evidence type="ECO:0000313" key="8">
    <source>
        <dbReference type="EMBL" id="WVN85006.1"/>
    </source>
</evidence>
<sequence>MSLFKRKHSKADIHPPPSNMAGVVASPPAPTAPVAANGTQQRGYGSVGTGPGGQQARRMTSNPQLNAAQATSQSLPSQNEMGQMGIPQPGYHLSQRQSSASPVVGMPAGGNGSPHMNMHSAPHSYPSQTHGSPGQAPVSSALINTTSYPWMVRPLRLPPTPSPASGILPSPFPRYGLSVTPFPSQSGHMLLFGGLVADRVRNDLWSIDIRDLSTMWVKTKGEAPIPRVGHASVICDKIIIVWGGDTKINAEDVQDEALYVLDLRSQDWVKIPVARGPIGRYGHAACMVEDKFYVFGGQADGAFMNDMWTYDITQLTEPNTQHKWEQVQYRNPPPPCRTGHVLVAGPNSQLYLFGGTDGNYHYNDTWTFDPTTGEWSELSCIGYIPLPREGHAAAIVDDTIYIFGGRDVKGKDLGDLVAFKLSNQRWYMFQNMGPGPSARSGHAMVSAHGKIFVVGGEANQALSDAHDDPSMIHILDTSKIKYPIDGPKKPFQVQKASQQGQPGAPAKVPQSSSAEGLHSMRAMSPNTEREKASTNQPLGTMMPSNLSPGQEVSHPPVHSILSDNPITSHPIVAQTQSHQPPVQSPTSPPASRPIHSVKPNGPPQRPRREDDEEYANSHPASPYSPAQNNFPRVTSPTSPQQSSILSATSPISPKNHHRIRNPSLNGTRSPSPRLRNADGSGGERERAPPPPDAFYYGRRSPTSNGYVSHGTSRPSSLGPSNDIIRDLRAKDQELEEGRKRENALKVILARAVRQGFVAGDDNTALFNEKDKNEDLDGKNDGDTKASEVVDKLTDALVRLKREKAEMQSDFAAQIRQASDRSLEADQLRRGALQETAFYRAKIAALESNSIVDLKRLEKDRIIELEKQIGTLSGENDAMERELEKEKGHGVLLQDLRNAATERESETLKRAEDAEEARREAEEELETLRSKISEDEITIREHSEQLITLSSTAQQHQSELSYLQSQLNEAIQARDQNLELVSEAQAAITAAGLMASEMEALYTKESTRTQQLEEELVECKAELEARNRNVELADERLQEIENAYAKSREEADALRAVTTSRLGEVLDNHKELLANNTRHTRDHEDKVRTLEEEGKSLRKMLKEAGQRVDAAESGATCHRQKTKDLETKVQTLRGELRESRTKLLNVQSELARHRDLHSSRDDELKDKELTVTEVETRCTMLRNLLADHGIAVNNADLENMEMPSSRELETQLRDRTRANEAAQREIESLQTRCEEAEDKVESLGRLVERIKDARSPTMAAMRSPTPTGAAEGGRVGELEKKLVDMEKVHRDKIAGLEGDYQTAVRYVKGTEKMMKRMKDELHKQKTSNVTLQSELDQFRGRSSVSGRSTPSTSSADVDLQRRFNTLQNQHQKLQEDLNASQDVLSARNREVDLLRLRLGEAERELDALREDLAQAQHRIETLLDVRGVSDDDGSEEASMAYDKLTKELKQWERSRSPGGSGTHEQDSSDEDGTIHLSGQPKGSQTHASEHNPLVNHKRSSSEYRGDWPQ</sequence>
<dbReference type="GeneID" id="91084361"/>
<dbReference type="InterPro" id="IPR006652">
    <property type="entry name" value="Kelch_1"/>
</dbReference>
<dbReference type="FunFam" id="2.120.10.80:FF:000049">
    <property type="entry name" value="Cell polarity protein (Tea1)"/>
    <property type="match status" value="1"/>
</dbReference>
<dbReference type="OrthoDB" id="45365at2759"/>
<keyword evidence="5 6" id="KW-0175">Coiled coil</keyword>
<dbReference type="SUPFAM" id="SSF50965">
    <property type="entry name" value="Galactose oxidase, central domain"/>
    <property type="match status" value="2"/>
</dbReference>
<dbReference type="SUPFAM" id="SSF57997">
    <property type="entry name" value="Tropomyosin"/>
    <property type="match status" value="1"/>
</dbReference>
<feature type="compositionally biased region" description="Basic and acidic residues" evidence="7">
    <location>
        <begin position="1442"/>
        <end position="1454"/>
    </location>
</feature>
<feature type="compositionally biased region" description="Low complexity" evidence="7">
    <location>
        <begin position="1339"/>
        <end position="1353"/>
    </location>
</feature>
<dbReference type="KEGG" id="cdep:91084361"/>
<evidence type="ECO:0000256" key="1">
    <source>
        <dbReference type="ARBA" id="ARBA00004496"/>
    </source>
</evidence>
<feature type="compositionally biased region" description="Pro residues" evidence="7">
    <location>
        <begin position="582"/>
        <end position="591"/>
    </location>
</feature>
<keyword evidence="3" id="KW-0963">Cytoplasm</keyword>
<dbReference type="Gene3D" id="2.120.10.80">
    <property type="entry name" value="Kelch-type beta propeller"/>
    <property type="match status" value="2"/>
</dbReference>
<evidence type="ECO:0000256" key="5">
    <source>
        <dbReference type="ARBA" id="ARBA00023054"/>
    </source>
</evidence>
<feature type="coiled-coil region" evidence="6">
    <location>
        <begin position="1204"/>
        <end position="1252"/>
    </location>
</feature>
<feature type="compositionally biased region" description="Polar residues" evidence="7">
    <location>
        <begin position="624"/>
        <end position="652"/>
    </location>
</feature>
<proteinExistence type="predicted"/>
<dbReference type="PANTHER" id="PTHR46093">
    <property type="entry name" value="ACYL-COA-BINDING DOMAIN-CONTAINING PROTEIN 5"/>
    <property type="match status" value="1"/>
</dbReference>
<evidence type="ECO:0000313" key="9">
    <source>
        <dbReference type="Proteomes" id="UP000094043"/>
    </source>
</evidence>
<feature type="compositionally biased region" description="Polar residues" evidence="7">
    <location>
        <begin position="700"/>
        <end position="719"/>
    </location>
</feature>
<feature type="compositionally biased region" description="Polar residues" evidence="7">
    <location>
        <begin position="533"/>
        <end position="550"/>
    </location>
</feature>
<gene>
    <name evidence="8" type="ORF">L203_100145</name>
</gene>
<dbReference type="Pfam" id="PF24681">
    <property type="entry name" value="Kelch_KLHDC2_KLHL20_DRC7"/>
    <property type="match status" value="1"/>
</dbReference>
<feature type="compositionally biased region" description="Polar residues" evidence="7">
    <location>
        <begin position="125"/>
        <end position="137"/>
    </location>
</feature>
<feature type="compositionally biased region" description="Low complexity" evidence="7">
    <location>
        <begin position="21"/>
        <end position="36"/>
    </location>
</feature>
<name>A0A1E3IZN2_9TREE</name>
<feature type="region of interest" description="Disordered" evidence="7">
    <location>
        <begin position="1427"/>
        <end position="1508"/>
    </location>
</feature>
<keyword evidence="2" id="KW-0880">Kelch repeat</keyword>
<dbReference type="RefSeq" id="XP_066065707.1">
    <property type="nucleotide sequence ID" value="XM_066209610.1"/>
</dbReference>
<protein>
    <submittedName>
        <fullName evidence="8">Uncharacterized protein</fullName>
    </submittedName>
</protein>
<comment type="subcellular location">
    <subcellularLocation>
        <location evidence="1">Cytoplasm</location>
    </subcellularLocation>
</comment>
<evidence type="ECO:0000256" key="6">
    <source>
        <dbReference type="SAM" id="Coils"/>
    </source>
</evidence>
<dbReference type="EMBL" id="CP143784">
    <property type="protein sequence ID" value="WVN85006.1"/>
    <property type="molecule type" value="Genomic_DNA"/>
</dbReference>
<organism evidence="8 9">
    <name type="scientific">Cryptococcus depauperatus CBS 7841</name>
    <dbReference type="NCBI Taxonomy" id="1295531"/>
    <lineage>
        <taxon>Eukaryota</taxon>
        <taxon>Fungi</taxon>
        <taxon>Dikarya</taxon>
        <taxon>Basidiomycota</taxon>
        <taxon>Agaricomycotina</taxon>
        <taxon>Tremellomycetes</taxon>
        <taxon>Tremellales</taxon>
        <taxon>Cryptococcaceae</taxon>
        <taxon>Cryptococcus</taxon>
    </lineage>
</organism>
<evidence type="ECO:0000256" key="2">
    <source>
        <dbReference type="ARBA" id="ARBA00022441"/>
    </source>
</evidence>
<feature type="compositionally biased region" description="Polar residues" evidence="7">
    <location>
        <begin position="561"/>
        <end position="581"/>
    </location>
</feature>
<feature type="compositionally biased region" description="Basic and acidic residues" evidence="7">
    <location>
        <begin position="1498"/>
        <end position="1508"/>
    </location>
</feature>
<feature type="region of interest" description="Disordered" evidence="7">
    <location>
        <begin position="1319"/>
        <end position="1357"/>
    </location>
</feature>
<keyword evidence="9" id="KW-1185">Reference proteome</keyword>